<dbReference type="OrthoDB" id="4089664at2759"/>
<reference evidence="2" key="1">
    <citation type="journal article" date="2014" name="Nat. Genet.">
        <title>Genome of the human hookworm Necator americanus.</title>
        <authorList>
            <person name="Tang Y.T."/>
            <person name="Gao X."/>
            <person name="Rosa B.A."/>
            <person name="Abubucker S."/>
            <person name="Hallsworth-Pepin K."/>
            <person name="Martin J."/>
            <person name="Tyagi R."/>
            <person name="Heizer E."/>
            <person name="Zhang X."/>
            <person name="Bhonagiri-Palsikar V."/>
            <person name="Minx P."/>
            <person name="Warren W.C."/>
            <person name="Wang Q."/>
            <person name="Zhan B."/>
            <person name="Hotez P.J."/>
            <person name="Sternberg P.W."/>
            <person name="Dougall A."/>
            <person name="Gaze S.T."/>
            <person name="Mulvenna J."/>
            <person name="Sotillo J."/>
            <person name="Ranganathan S."/>
            <person name="Rabelo E.M."/>
            <person name="Wilson R.K."/>
            <person name="Felgner P.L."/>
            <person name="Bethony J."/>
            <person name="Hawdon J.M."/>
            <person name="Gasser R.B."/>
            <person name="Loukas A."/>
            <person name="Mitreva M."/>
        </authorList>
    </citation>
    <scope>NUCLEOTIDE SEQUENCE [LARGE SCALE GENOMIC DNA]</scope>
</reference>
<evidence type="ECO:0000313" key="1">
    <source>
        <dbReference type="EMBL" id="ETN75020.1"/>
    </source>
</evidence>
<dbReference type="KEGG" id="nai:NECAME_12571"/>
<evidence type="ECO:0000313" key="2">
    <source>
        <dbReference type="Proteomes" id="UP000053676"/>
    </source>
</evidence>
<proteinExistence type="predicted"/>
<dbReference type="EMBL" id="KI660319">
    <property type="protein sequence ID" value="ETN75020.1"/>
    <property type="molecule type" value="Genomic_DNA"/>
</dbReference>
<protein>
    <submittedName>
        <fullName evidence="1">Uncharacterized protein</fullName>
    </submittedName>
</protein>
<accession>W2SZ72</accession>
<keyword evidence="2" id="KW-1185">Reference proteome</keyword>
<organism evidence="1 2">
    <name type="scientific">Necator americanus</name>
    <name type="common">Human hookworm</name>
    <dbReference type="NCBI Taxonomy" id="51031"/>
    <lineage>
        <taxon>Eukaryota</taxon>
        <taxon>Metazoa</taxon>
        <taxon>Ecdysozoa</taxon>
        <taxon>Nematoda</taxon>
        <taxon>Chromadorea</taxon>
        <taxon>Rhabditida</taxon>
        <taxon>Rhabditina</taxon>
        <taxon>Rhabditomorpha</taxon>
        <taxon>Strongyloidea</taxon>
        <taxon>Ancylostomatidae</taxon>
        <taxon>Bunostominae</taxon>
        <taxon>Necator</taxon>
    </lineage>
</organism>
<dbReference type="AlphaFoldDB" id="W2SZ72"/>
<dbReference type="Proteomes" id="UP000053676">
    <property type="component" value="Unassembled WGS sequence"/>
</dbReference>
<name>W2SZ72_NECAM</name>
<gene>
    <name evidence="1" type="ORF">NECAME_12571</name>
</gene>
<sequence>MTVSEPEFRRALSDFVFKIDQFGKIERWTLHKQFLLSERFDATQNHCTKLVLCNSYGRLFYQIEILTKYTT</sequence>